<dbReference type="EMBL" id="JBHSPA010000062">
    <property type="protein sequence ID" value="MFC5831160.1"/>
    <property type="molecule type" value="Genomic_DNA"/>
</dbReference>
<gene>
    <name evidence="1" type="ORF">ACFPZ3_45535</name>
</gene>
<dbReference type="InterPro" id="IPR029069">
    <property type="entry name" value="HotDog_dom_sf"/>
</dbReference>
<dbReference type="Proteomes" id="UP001596058">
    <property type="component" value="Unassembled WGS sequence"/>
</dbReference>
<dbReference type="CDD" id="cd03441">
    <property type="entry name" value="R_hydratase_like"/>
    <property type="match status" value="1"/>
</dbReference>
<keyword evidence="2" id="KW-1185">Reference proteome</keyword>
<proteinExistence type="predicted"/>
<name>A0ABW1D2H7_9ACTN</name>
<evidence type="ECO:0008006" key="3">
    <source>
        <dbReference type="Google" id="ProtNLM"/>
    </source>
</evidence>
<evidence type="ECO:0000313" key="1">
    <source>
        <dbReference type="EMBL" id="MFC5831160.1"/>
    </source>
</evidence>
<organism evidence="1 2">
    <name type="scientific">Nonomuraea insulae</name>
    <dbReference type="NCBI Taxonomy" id="1616787"/>
    <lineage>
        <taxon>Bacteria</taxon>
        <taxon>Bacillati</taxon>
        <taxon>Actinomycetota</taxon>
        <taxon>Actinomycetes</taxon>
        <taxon>Streptosporangiales</taxon>
        <taxon>Streptosporangiaceae</taxon>
        <taxon>Nonomuraea</taxon>
    </lineage>
</organism>
<dbReference type="RefSeq" id="WP_379520638.1">
    <property type="nucleotide sequence ID" value="NZ_JBHSPA010000062.1"/>
</dbReference>
<comment type="caution">
    <text evidence="1">The sequence shown here is derived from an EMBL/GenBank/DDBJ whole genome shotgun (WGS) entry which is preliminary data.</text>
</comment>
<sequence length="319" mass="34976">MNRDLTDPTAFARGVDPEAGLKEPVFENLEIPEDFGPVTIVVDDHKVKRFAFTQDDYRPWHFSTSPFGGRIAQAGLLTNDLVQLFTTRYAASRTVGLHTEEQLWFSSPARVGEKVTLQGRYVEAYERRGQGYVIMEAQATGEDGRALVRHRGVEILRTVPGEVAGRGSTTGGPRVTGEIDSTRPYAAEATDALTPGTPLQPLSKVITQEQASVFSRAGEYVRNIHSDLDIARQGGLTLPIVQGQQQCCLILDLLTGFFGARWLTDGWIRCKFVQPVTVFEPLSVGGVVTGVGERGMELEVWVRRGDGRLSTVGWAACPL</sequence>
<dbReference type="SUPFAM" id="SSF54637">
    <property type="entry name" value="Thioesterase/thiol ester dehydrase-isomerase"/>
    <property type="match status" value="2"/>
</dbReference>
<protein>
    <recommendedName>
        <fullName evidence="3">MaoC-like domain-containing protein</fullName>
    </recommendedName>
</protein>
<dbReference type="Gene3D" id="3.10.129.10">
    <property type="entry name" value="Hotdog Thioesterase"/>
    <property type="match status" value="2"/>
</dbReference>
<accession>A0ABW1D2H7</accession>
<reference evidence="2" key="1">
    <citation type="journal article" date="2019" name="Int. J. Syst. Evol. Microbiol.">
        <title>The Global Catalogue of Microorganisms (GCM) 10K type strain sequencing project: providing services to taxonomists for standard genome sequencing and annotation.</title>
        <authorList>
            <consortium name="The Broad Institute Genomics Platform"/>
            <consortium name="The Broad Institute Genome Sequencing Center for Infectious Disease"/>
            <person name="Wu L."/>
            <person name="Ma J."/>
        </authorList>
    </citation>
    <scope>NUCLEOTIDE SEQUENCE [LARGE SCALE GENOMIC DNA]</scope>
    <source>
        <strain evidence="2">CCUG 53903</strain>
    </source>
</reference>
<evidence type="ECO:0000313" key="2">
    <source>
        <dbReference type="Proteomes" id="UP001596058"/>
    </source>
</evidence>